<proteinExistence type="predicted"/>
<gene>
    <name evidence="2" type="ORF">GX51_05810</name>
</gene>
<protein>
    <submittedName>
        <fullName evidence="2">Uncharacterized protein</fullName>
    </submittedName>
</protein>
<keyword evidence="3" id="KW-1185">Reference proteome</keyword>
<keyword evidence="1" id="KW-0732">Signal</keyword>
<feature type="chain" id="PRO_5012225501" evidence="1">
    <location>
        <begin position="21"/>
        <end position="97"/>
    </location>
</feature>
<evidence type="ECO:0000256" key="1">
    <source>
        <dbReference type="SAM" id="SignalP"/>
    </source>
</evidence>
<feature type="signal peptide" evidence="1">
    <location>
        <begin position="1"/>
        <end position="20"/>
    </location>
</feature>
<reference evidence="2 3" key="1">
    <citation type="submission" date="2017-10" db="EMBL/GenBank/DDBJ databases">
        <title>Comparative genomics in systemic dimorphic fungi from Ajellomycetaceae.</title>
        <authorList>
            <person name="Munoz J.F."/>
            <person name="Mcewen J.G."/>
            <person name="Clay O.K."/>
            <person name="Cuomo C.A."/>
        </authorList>
    </citation>
    <scope>NUCLEOTIDE SEQUENCE [LARGE SCALE GENOMIC DNA]</scope>
    <source>
        <strain evidence="2 3">UAMH130</strain>
    </source>
</reference>
<evidence type="ECO:0000313" key="2">
    <source>
        <dbReference type="EMBL" id="PGH00402.1"/>
    </source>
</evidence>
<name>A0A2B7WV80_9EURO</name>
<dbReference type="AlphaFoldDB" id="A0A2B7WV80"/>
<organism evidence="2 3">
    <name type="scientific">Blastomyces parvus</name>
    <dbReference type="NCBI Taxonomy" id="2060905"/>
    <lineage>
        <taxon>Eukaryota</taxon>
        <taxon>Fungi</taxon>
        <taxon>Dikarya</taxon>
        <taxon>Ascomycota</taxon>
        <taxon>Pezizomycotina</taxon>
        <taxon>Eurotiomycetes</taxon>
        <taxon>Eurotiomycetidae</taxon>
        <taxon>Onygenales</taxon>
        <taxon>Ajellomycetaceae</taxon>
        <taxon>Blastomyces</taxon>
    </lineage>
</organism>
<dbReference type="Proteomes" id="UP000224080">
    <property type="component" value="Unassembled WGS sequence"/>
</dbReference>
<dbReference type="EMBL" id="PDNC01000086">
    <property type="protein sequence ID" value="PGH00402.1"/>
    <property type="molecule type" value="Genomic_DNA"/>
</dbReference>
<accession>A0A2B7WV80</accession>
<comment type="caution">
    <text evidence="2">The sequence shown here is derived from an EMBL/GenBank/DDBJ whole genome shotgun (WGS) entry which is preliminary data.</text>
</comment>
<evidence type="ECO:0000313" key="3">
    <source>
        <dbReference type="Proteomes" id="UP000224080"/>
    </source>
</evidence>
<sequence>MKFALKVFVSTLLVSTHTAAELVLASPLNFAERQLARRVCDNRIFCPTSLAEAWCVSWDTGYAMCEEKNGKYPTEELSRCKYCVESNCAITGCDELM</sequence>
<dbReference type="OrthoDB" id="4181511at2759"/>